<reference evidence="1 2" key="1">
    <citation type="submission" date="2016-12" db="EMBL/GenBank/DDBJ databases">
        <title>The whole genome sequencing and assembly of Bacillus cohnii DSM 6307T strain.</title>
        <authorList>
            <person name="Lee Y.-J."/>
            <person name="Yi H."/>
            <person name="Bahn Y.-S."/>
            <person name="Kim J.F."/>
            <person name="Lee D.-W."/>
        </authorList>
    </citation>
    <scope>NUCLEOTIDE SEQUENCE [LARGE SCALE GENOMIC DNA]</scope>
    <source>
        <strain evidence="1 2">DSM 6307</strain>
    </source>
</reference>
<dbReference type="EMBL" id="CP018866">
    <property type="protein sequence ID" value="AST91068.1"/>
    <property type="molecule type" value="Genomic_DNA"/>
</dbReference>
<name>A0A223KNZ1_9BACI</name>
<keyword evidence="2" id="KW-1185">Reference proteome</keyword>
<sequence>MKDEYTITSSTIAILPHFHPFLQTRVLEWDGEYYVKEKPFYIINNNCLHYGASYEGRREAVIHRTNYKQKTPILLSESQELIIIPTHSPEHMDCVWIMFHQIKKITSTPAGSTIVFHNGEELPLPISAEVIHQQIQKASVIHSLFCTNQMFSFSFN</sequence>
<proteinExistence type="predicted"/>
<evidence type="ECO:0000313" key="1">
    <source>
        <dbReference type="EMBL" id="AST91068.1"/>
    </source>
</evidence>
<organism evidence="1 2">
    <name type="scientific">Sutcliffiella cohnii</name>
    <dbReference type="NCBI Taxonomy" id="33932"/>
    <lineage>
        <taxon>Bacteria</taxon>
        <taxon>Bacillati</taxon>
        <taxon>Bacillota</taxon>
        <taxon>Bacilli</taxon>
        <taxon>Bacillales</taxon>
        <taxon>Bacillaceae</taxon>
        <taxon>Sutcliffiella</taxon>
    </lineage>
</organism>
<dbReference type="AlphaFoldDB" id="A0A223KNZ1"/>
<accession>A0A223KNZ1</accession>
<evidence type="ECO:0008006" key="3">
    <source>
        <dbReference type="Google" id="ProtNLM"/>
    </source>
</evidence>
<dbReference type="Pfam" id="PF06338">
    <property type="entry name" value="ComK"/>
    <property type="match status" value="1"/>
</dbReference>
<gene>
    <name evidence="1" type="ORF">BC6307_07145</name>
</gene>
<dbReference type="Proteomes" id="UP000215224">
    <property type="component" value="Chromosome"/>
</dbReference>
<evidence type="ECO:0000313" key="2">
    <source>
        <dbReference type="Proteomes" id="UP000215224"/>
    </source>
</evidence>
<dbReference type="InterPro" id="IPR010461">
    <property type="entry name" value="ComK"/>
</dbReference>
<protein>
    <recommendedName>
        <fullName evidence="3">Competence protein</fullName>
    </recommendedName>
</protein>
<dbReference type="KEGG" id="bcoh:BC6307_07145"/>
<dbReference type="GO" id="GO:0030420">
    <property type="term" value="P:establishment of competence for transformation"/>
    <property type="evidence" value="ECO:0007669"/>
    <property type="project" value="InterPro"/>
</dbReference>